<dbReference type="RefSeq" id="WP_092371729.1">
    <property type="nucleotide sequence ID" value="NZ_BMGV01000018.1"/>
</dbReference>
<evidence type="ECO:0000313" key="2">
    <source>
        <dbReference type="EMBL" id="SEK08488.1"/>
    </source>
</evidence>
<keyword evidence="3" id="KW-1185">Reference proteome</keyword>
<proteinExistence type="predicted"/>
<feature type="compositionally biased region" description="Basic and acidic residues" evidence="1">
    <location>
        <begin position="144"/>
        <end position="157"/>
    </location>
</feature>
<organism evidence="2 3">
    <name type="scientific">Cribrihabitans marinus</name>
    <dbReference type="NCBI Taxonomy" id="1227549"/>
    <lineage>
        <taxon>Bacteria</taxon>
        <taxon>Pseudomonadati</taxon>
        <taxon>Pseudomonadota</taxon>
        <taxon>Alphaproteobacteria</taxon>
        <taxon>Rhodobacterales</taxon>
        <taxon>Paracoccaceae</taxon>
        <taxon>Cribrihabitans</taxon>
    </lineage>
</organism>
<protein>
    <submittedName>
        <fullName evidence="2">Uncharacterized protein</fullName>
    </submittedName>
</protein>
<dbReference type="EMBL" id="FNYD01000029">
    <property type="protein sequence ID" value="SEK08488.1"/>
    <property type="molecule type" value="Genomic_DNA"/>
</dbReference>
<feature type="region of interest" description="Disordered" evidence="1">
    <location>
        <begin position="144"/>
        <end position="176"/>
    </location>
</feature>
<reference evidence="2 3" key="1">
    <citation type="submission" date="2016-10" db="EMBL/GenBank/DDBJ databases">
        <authorList>
            <person name="de Groot N.N."/>
        </authorList>
    </citation>
    <scope>NUCLEOTIDE SEQUENCE [LARGE SCALE GENOMIC DNA]</scope>
    <source>
        <strain evidence="2 3">DSM 29340</strain>
    </source>
</reference>
<accession>A0A1H7E3R4</accession>
<dbReference type="Proteomes" id="UP000199379">
    <property type="component" value="Unassembled WGS sequence"/>
</dbReference>
<gene>
    <name evidence="2" type="ORF">SAMN05444007_1292</name>
</gene>
<dbReference type="OrthoDB" id="7860401at2"/>
<sequence length="176" mass="19984">MAENLDSVKQVIADLKTWSDQNREAGRESVSQKFDALVPPLEWAVQRIVDLEALTSALPPDLGNIHDLPQELRDELSIAKTDELEDQIVTVINAYGGEASLDQILVGLYRKFKVTQKRRFVQNKLYRMSMVWSVEGRKGVYTTDEKKMSREDSKDEVINSGGADSKTHSWDDEIPF</sequence>
<dbReference type="AlphaFoldDB" id="A0A1H7E3R4"/>
<feature type="compositionally biased region" description="Basic and acidic residues" evidence="1">
    <location>
        <begin position="165"/>
        <end position="176"/>
    </location>
</feature>
<evidence type="ECO:0000313" key="3">
    <source>
        <dbReference type="Proteomes" id="UP000199379"/>
    </source>
</evidence>
<evidence type="ECO:0000256" key="1">
    <source>
        <dbReference type="SAM" id="MobiDB-lite"/>
    </source>
</evidence>
<name>A0A1H7E3R4_9RHOB</name>